<organism evidence="1 2">
    <name type="scientific">Staphylococcus kloosii</name>
    <dbReference type="NCBI Taxonomy" id="29384"/>
    <lineage>
        <taxon>Bacteria</taxon>
        <taxon>Bacillati</taxon>
        <taxon>Bacillota</taxon>
        <taxon>Bacilli</taxon>
        <taxon>Bacillales</taxon>
        <taxon>Staphylococcaceae</taxon>
        <taxon>Staphylococcus</taxon>
    </lineage>
</organism>
<dbReference type="AlphaFoldDB" id="A0A921H0R4"/>
<dbReference type="InterPro" id="IPR041242">
    <property type="entry name" value="HNHc_6"/>
</dbReference>
<sequence length="225" mass="26394">MNNEIKNYIKNDNGTYDVQVTNVILTDEQIKAIDKGGLPINLSAIDPHRMTERQRGFIFALVNDIEVATGQEREFMRYYFQDYVQFINGYENKISLSNCSKSVATKIIDTILVFMFKHNIPINHKTSMLMRNDQSFLYLATIKRKCVICGKSNSDLAHHYHIGRGMNRQKMNHYGYEVLALCREHHNLQHQMGVTSFDKYYQLKNSWIKVDERINKMLKGQQIEF</sequence>
<evidence type="ECO:0000313" key="2">
    <source>
        <dbReference type="Proteomes" id="UP000706163"/>
    </source>
</evidence>
<proteinExistence type="predicted"/>
<comment type="caution">
    <text evidence="1">The sequence shown here is derived from an EMBL/GenBank/DDBJ whole genome shotgun (WGS) entry which is preliminary data.</text>
</comment>
<reference evidence="1" key="2">
    <citation type="submission" date="2021-09" db="EMBL/GenBank/DDBJ databases">
        <authorList>
            <person name="Gilroy R."/>
        </authorList>
    </citation>
    <scope>NUCLEOTIDE SEQUENCE</scope>
    <source>
        <strain evidence="1">CHK149-3286</strain>
    </source>
</reference>
<protein>
    <submittedName>
        <fullName evidence="1">HNHc nuclease</fullName>
    </submittedName>
</protein>
<dbReference type="RefSeq" id="WP_278675866.1">
    <property type="nucleotide sequence ID" value="NZ_DYVT01000110.1"/>
</dbReference>
<evidence type="ECO:0000313" key="1">
    <source>
        <dbReference type="EMBL" id="HJF68535.1"/>
    </source>
</evidence>
<dbReference type="EMBL" id="DYVT01000110">
    <property type="protein sequence ID" value="HJF68535.1"/>
    <property type="molecule type" value="Genomic_DNA"/>
</dbReference>
<reference evidence="1" key="1">
    <citation type="journal article" date="2021" name="PeerJ">
        <title>Extensive microbial diversity within the chicken gut microbiome revealed by metagenomics and culture.</title>
        <authorList>
            <person name="Gilroy R."/>
            <person name="Ravi A."/>
            <person name="Getino M."/>
            <person name="Pursley I."/>
            <person name="Horton D.L."/>
            <person name="Alikhan N.F."/>
            <person name="Baker D."/>
            <person name="Gharbi K."/>
            <person name="Hall N."/>
            <person name="Watson M."/>
            <person name="Adriaenssens E.M."/>
            <person name="Foster-Nyarko E."/>
            <person name="Jarju S."/>
            <person name="Secka A."/>
            <person name="Antonio M."/>
            <person name="Oren A."/>
            <person name="Chaudhuri R.R."/>
            <person name="La Ragione R."/>
            <person name="Hildebrand F."/>
            <person name="Pallen M.J."/>
        </authorList>
    </citation>
    <scope>NUCLEOTIDE SEQUENCE</scope>
    <source>
        <strain evidence="1">CHK149-3286</strain>
    </source>
</reference>
<name>A0A921H0R4_9STAP</name>
<dbReference type="Proteomes" id="UP000706163">
    <property type="component" value="Unassembled WGS sequence"/>
</dbReference>
<accession>A0A921H0R4</accession>
<gene>
    <name evidence="1" type="ORF">K8V85_09520</name>
</gene>
<dbReference type="Pfam" id="PF16784">
    <property type="entry name" value="HNHc_6"/>
    <property type="match status" value="1"/>
</dbReference>